<evidence type="ECO:0000256" key="1">
    <source>
        <dbReference type="SAM" id="MobiDB-lite"/>
    </source>
</evidence>
<dbReference type="KEGG" id="mpp:MICPUCDRAFT_52424"/>
<sequence>MVKKPGMFSKYTRAARLSVYGVNATVSHGASGYSCGLSYPLKSNEGGSSSAVWFLYASLNARFVFDSAMRVFTCLTFERRTLASCSFGSNVGAAGSGADIVRARAGAREEVSRAAAVKTLTLREKRLQDNDLARRRRQDARTPPARPPARRPRRVASYRSRTYHPRAMYAAAAVATATAPPPPRARRARRVQTTRVASSSSSSSSSLRARRVVVVARATPPPGDDAPAPSFSSDPGAETANDAVRLAKQVNDAVDDRDRCARARDIEAAASRAEASRAEELRKDLEEAVRDADAGRYPKRARAPGRVDPTDAMAPPATPPPPPLTSSSDDEEEGPALVAPPPPREDDAPRWVGEATAEGEPAAAAAAAAEEEEVPPDPDPPNPPTISTEEIAAIISEFEETMQIHDAVLDASLKKMAEQEDASEAPATAPAPAPKKSERREKIEEKIRESRGRLEKEADAYADAALAATIKFAEGADAPDVHTPPGYPIPTPDRAFLSGERGHRTHVATPVDAEARSMYLHWSPYDRVRVVNFIP</sequence>
<keyword evidence="3" id="KW-1185">Reference proteome</keyword>
<accession>C1N460</accession>
<organism evidence="3">
    <name type="scientific">Micromonas pusilla (strain CCMP1545)</name>
    <name type="common">Picoplanktonic green alga</name>
    <dbReference type="NCBI Taxonomy" id="564608"/>
    <lineage>
        <taxon>Eukaryota</taxon>
        <taxon>Viridiplantae</taxon>
        <taxon>Chlorophyta</taxon>
        <taxon>Mamiellophyceae</taxon>
        <taxon>Mamiellales</taxon>
        <taxon>Mamiellaceae</taxon>
        <taxon>Micromonas</taxon>
    </lineage>
</organism>
<feature type="compositionally biased region" description="Low complexity" evidence="1">
    <location>
        <begin position="350"/>
        <end position="368"/>
    </location>
</feature>
<feature type="compositionally biased region" description="Basic and acidic residues" evidence="1">
    <location>
        <begin position="274"/>
        <end position="296"/>
    </location>
</feature>
<feature type="compositionally biased region" description="Low complexity" evidence="1">
    <location>
        <begin position="225"/>
        <end position="237"/>
    </location>
</feature>
<dbReference type="RefSeq" id="XP_003062492.1">
    <property type="nucleotide sequence ID" value="XM_003062446.1"/>
</dbReference>
<name>C1N460_MICPC</name>
<feature type="region of interest" description="Disordered" evidence="1">
    <location>
        <begin position="174"/>
        <end position="238"/>
    </location>
</feature>
<reference evidence="2 3" key="1">
    <citation type="journal article" date="2009" name="Science">
        <title>Green evolution and dynamic adaptations revealed by genomes of the marine picoeukaryotes Micromonas.</title>
        <authorList>
            <person name="Worden A.Z."/>
            <person name="Lee J.H."/>
            <person name="Mock T."/>
            <person name="Rouze P."/>
            <person name="Simmons M.P."/>
            <person name="Aerts A.L."/>
            <person name="Allen A.E."/>
            <person name="Cuvelier M.L."/>
            <person name="Derelle E."/>
            <person name="Everett M.V."/>
            <person name="Foulon E."/>
            <person name="Grimwood J."/>
            <person name="Gundlach H."/>
            <person name="Henrissat B."/>
            <person name="Napoli C."/>
            <person name="McDonald S.M."/>
            <person name="Parker M.S."/>
            <person name="Rombauts S."/>
            <person name="Salamov A."/>
            <person name="Von Dassow P."/>
            <person name="Badger J.H."/>
            <person name="Coutinho P.M."/>
            <person name="Demir E."/>
            <person name="Dubchak I."/>
            <person name="Gentemann C."/>
            <person name="Eikrem W."/>
            <person name="Gready J.E."/>
            <person name="John U."/>
            <person name="Lanier W."/>
            <person name="Lindquist E.A."/>
            <person name="Lucas S."/>
            <person name="Mayer K.F."/>
            <person name="Moreau H."/>
            <person name="Not F."/>
            <person name="Otillar R."/>
            <person name="Panaud O."/>
            <person name="Pangilinan J."/>
            <person name="Paulsen I."/>
            <person name="Piegu B."/>
            <person name="Poliakov A."/>
            <person name="Robbens S."/>
            <person name="Schmutz J."/>
            <person name="Toulza E."/>
            <person name="Wyss T."/>
            <person name="Zelensky A."/>
            <person name="Zhou K."/>
            <person name="Armbrust E.V."/>
            <person name="Bhattacharya D."/>
            <person name="Goodenough U.W."/>
            <person name="Van de Peer Y."/>
            <person name="Grigoriev I.V."/>
        </authorList>
    </citation>
    <scope>NUCLEOTIDE SEQUENCE [LARGE SCALE GENOMIC DNA]</scope>
    <source>
        <strain evidence="2 3">CCMP1545</strain>
    </source>
</reference>
<feature type="compositionally biased region" description="Basic residues" evidence="1">
    <location>
        <begin position="148"/>
        <end position="161"/>
    </location>
</feature>
<protein>
    <submittedName>
        <fullName evidence="2">Predicted protein</fullName>
    </submittedName>
</protein>
<evidence type="ECO:0000313" key="3">
    <source>
        <dbReference type="Proteomes" id="UP000001876"/>
    </source>
</evidence>
<dbReference type="AlphaFoldDB" id="C1N460"/>
<dbReference type="EMBL" id="GG663746">
    <property type="protein sequence ID" value="EEH53311.1"/>
    <property type="molecule type" value="Genomic_DNA"/>
</dbReference>
<dbReference type="GeneID" id="9687932"/>
<dbReference type="PROSITE" id="PS51257">
    <property type="entry name" value="PROKAR_LIPOPROTEIN"/>
    <property type="match status" value="1"/>
</dbReference>
<evidence type="ECO:0000313" key="2">
    <source>
        <dbReference type="EMBL" id="EEH53311.1"/>
    </source>
</evidence>
<feature type="compositionally biased region" description="Basic and acidic residues" evidence="1">
    <location>
        <begin position="435"/>
        <end position="454"/>
    </location>
</feature>
<feature type="compositionally biased region" description="Low complexity" evidence="1">
    <location>
        <begin position="193"/>
        <end position="218"/>
    </location>
</feature>
<dbReference type="Proteomes" id="UP000001876">
    <property type="component" value="Unassembled WGS sequence"/>
</dbReference>
<feature type="region of interest" description="Disordered" evidence="1">
    <location>
        <begin position="416"/>
        <end position="454"/>
    </location>
</feature>
<gene>
    <name evidence="2" type="ORF">MICPUCDRAFT_52424</name>
</gene>
<feature type="region of interest" description="Disordered" evidence="1">
    <location>
        <begin position="126"/>
        <end position="161"/>
    </location>
</feature>
<proteinExistence type="predicted"/>
<feature type="region of interest" description="Disordered" evidence="1">
    <location>
        <begin position="269"/>
        <end position="392"/>
    </location>
</feature>